<dbReference type="Pfam" id="PF20254">
    <property type="entry name" value="DMFA2_C"/>
    <property type="match status" value="1"/>
</dbReference>
<accession>A0ABP5U127</accession>
<keyword evidence="3" id="KW-1185">Reference proteome</keyword>
<protein>
    <recommendedName>
        <fullName evidence="1">N,N-dimethylformamidase beta subunit-like C-terminal domain-containing protein</fullName>
    </recommendedName>
</protein>
<evidence type="ECO:0000259" key="1">
    <source>
        <dbReference type="Pfam" id="PF20254"/>
    </source>
</evidence>
<reference evidence="3" key="1">
    <citation type="journal article" date="2019" name="Int. J. Syst. Evol. Microbiol.">
        <title>The Global Catalogue of Microorganisms (GCM) 10K type strain sequencing project: providing services to taxonomists for standard genome sequencing and annotation.</title>
        <authorList>
            <consortium name="The Broad Institute Genomics Platform"/>
            <consortium name="The Broad Institute Genome Sequencing Center for Infectious Disease"/>
            <person name="Wu L."/>
            <person name="Ma J."/>
        </authorList>
    </citation>
    <scope>NUCLEOTIDE SEQUENCE [LARGE SCALE GENOMIC DNA]</scope>
    <source>
        <strain evidence="3">JCM 3272</strain>
    </source>
</reference>
<evidence type="ECO:0000313" key="3">
    <source>
        <dbReference type="Proteomes" id="UP001501444"/>
    </source>
</evidence>
<gene>
    <name evidence="2" type="ORF">GCM10010170_065440</name>
</gene>
<dbReference type="RefSeq" id="WP_344616431.1">
    <property type="nucleotide sequence ID" value="NZ_BAAARV010000064.1"/>
</dbReference>
<dbReference type="Proteomes" id="UP001501444">
    <property type="component" value="Unassembled WGS sequence"/>
</dbReference>
<dbReference type="SUPFAM" id="SSF49478">
    <property type="entry name" value="Cna protein B-type domain"/>
    <property type="match status" value="1"/>
</dbReference>
<dbReference type="InterPro" id="IPR046540">
    <property type="entry name" value="DMFA2_C"/>
</dbReference>
<organism evidence="2 3">
    <name type="scientific">Dactylosporangium salmoneum</name>
    <dbReference type="NCBI Taxonomy" id="53361"/>
    <lineage>
        <taxon>Bacteria</taxon>
        <taxon>Bacillati</taxon>
        <taxon>Actinomycetota</taxon>
        <taxon>Actinomycetes</taxon>
        <taxon>Micromonosporales</taxon>
        <taxon>Micromonosporaceae</taxon>
        <taxon>Dactylosporangium</taxon>
    </lineage>
</organism>
<evidence type="ECO:0000313" key="2">
    <source>
        <dbReference type="EMBL" id="GAA2366539.1"/>
    </source>
</evidence>
<comment type="caution">
    <text evidence="2">The sequence shown here is derived from an EMBL/GenBank/DDBJ whole genome shotgun (WGS) entry which is preliminary data.</text>
</comment>
<feature type="domain" description="N,N-dimethylformamidase beta subunit-like C-terminal" evidence="1">
    <location>
        <begin position="169"/>
        <end position="514"/>
    </location>
</feature>
<dbReference type="EMBL" id="BAAARV010000064">
    <property type="protein sequence ID" value="GAA2366539.1"/>
    <property type="molecule type" value="Genomic_DNA"/>
</dbReference>
<name>A0ABP5U127_9ACTN</name>
<sequence length="539" mass="59566">MLIGYVSDENYLALAGVSVEFARDGDIVAQAASTASGAIVADLQPGEYRLTLAMPGFGAKHLTATLPAEQPLQLRLLSDTLTGFMWPKWVRSGEAAELRVHSVAPYRAELFRYGQRKEPVELLGWFDEHGPRAMAQILPDEDFSQTGVQFNTVGFTSPGHVRRLAGPQRSGLYYMHVHNERGEFFSFPWVVAPAAPREPIAVLAATNNWNAYNRFGGRSNYINEAGLPPTPTVNARQDLARYRIGNSATQTADNDVYPPLSFERPEPDCFVDRDVEVTDPMTGRLASSLAPGLWRLLAWLEREGFEYDLYSDAQVRNGELDLDAYRVLLTEMHPEYWYAEEYDAVRDWVERRGGRLMYLGGNGADCQVEHVDASRGRYLTRQPDRDRPEEAHLESRFHRTHEPQARLLGVAFTHAGEGTAAPYRVLDADHWAFAGTGLRNGDLFGTHSMHERVPGGASGHETDKRTPNTPPGFVVLAQGTNPDNGGAEVVYRNLPGSGGEVYSVGSMTYIASLLVDEGVSALTRNVLNDFAGRAPRAAD</sequence>
<dbReference type="Gene3D" id="2.60.40.1120">
    <property type="entry name" value="Carboxypeptidase-like, regulatory domain"/>
    <property type="match status" value="1"/>
</dbReference>
<proteinExistence type="predicted"/>